<dbReference type="Pfam" id="PF03938">
    <property type="entry name" value="OmpH"/>
    <property type="match status" value="1"/>
</dbReference>
<protein>
    <submittedName>
        <fullName evidence="5">OmpH family outer membrane protein</fullName>
    </submittedName>
</protein>
<keyword evidence="6" id="KW-1185">Reference proteome</keyword>
<dbReference type="PANTHER" id="PTHR35089:SF1">
    <property type="entry name" value="CHAPERONE PROTEIN SKP"/>
    <property type="match status" value="1"/>
</dbReference>
<dbReference type="Proteomes" id="UP000732105">
    <property type="component" value="Unassembled WGS sequence"/>
</dbReference>
<dbReference type="InterPro" id="IPR024930">
    <property type="entry name" value="Skp_dom_sf"/>
</dbReference>
<keyword evidence="3" id="KW-0175">Coiled coil</keyword>
<keyword evidence="2 4" id="KW-0732">Signal</keyword>
<dbReference type="SMART" id="SM00935">
    <property type="entry name" value="OmpH"/>
    <property type="match status" value="1"/>
</dbReference>
<evidence type="ECO:0000256" key="2">
    <source>
        <dbReference type="ARBA" id="ARBA00022729"/>
    </source>
</evidence>
<feature type="chain" id="PRO_5047111670" evidence="4">
    <location>
        <begin position="23"/>
        <end position="171"/>
    </location>
</feature>
<feature type="signal peptide" evidence="4">
    <location>
        <begin position="1"/>
        <end position="22"/>
    </location>
</feature>
<sequence>MRQFLKVTLVATFLLTGANLFAQTVKLGHIDSNKLLSIMPEKDEAQKQIQAQAAEYDNQIKAMQVEYQTLVKAYVEQEATLSEAIKADKQKEIQQLQTRMREFDGFAQTELQNKQNELLKPIFDKASKAIKDVGAENGFTYILDISTGVILFNSDNSVDVMPLVKAKLGLQ</sequence>
<dbReference type="InterPro" id="IPR005632">
    <property type="entry name" value="Chaperone_Skp"/>
</dbReference>
<dbReference type="RefSeq" id="WP_171596709.1">
    <property type="nucleotide sequence ID" value="NZ_RZNH01000034.1"/>
</dbReference>
<evidence type="ECO:0000256" key="3">
    <source>
        <dbReference type="SAM" id="Coils"/>
    </source>
</evidence>
<comment type="similarity">
    <text evidence="1">Belongs to the Skp family.</text>
</comment>
<reference evidence="5 6" key="1">
    <citation type="submission" date="2018-12" db="EMBL/GenBank/DDBJ databases">
        <title>Marinifilum JC070 sp. nov., a marine bacterium isolated from Yongle Blue Hole in the South China Sea.</title>
        <authorList>
            <person name="Fu T."/>
        </authorList>
    </citation>
    <scope>NUCLEOTIDE SEQUENCE [LARGE SCALE GENOMIC DNA]</scope>
    <source>
        <strain evidence="5 6">JC070</strain>
    </source>
</reference>
<comment type="caution">
    <text evidence="5">The sequence shown here is derived from an EMBL/GenBank/DDBJ whole genome shotgun (WGS) entry which is preliminary data.</text>
</comment>
<evidence type="ECO:0000313" key="6">
    <source>
        <dbReference type="Proteomes" id="UP000732105"/>
    </source>
</evidence>
<dbReference type="SUPFAM" id="SSF111384">
    <property type="entry name" value="OmpH-like"/>
    <property type="match status" value="1"/>
</dbReference>
<evidence type="ECO:0000256" key="1">
    <source>
        <dbReference type="ARBA" id="ARBA00009091"/>
    </source>
</evidence>
<name>A0ABX1WZR2_9BACT</name>
<dbReference type="Gene3D" id="3.30.910.20">
    <property type="entry name" value="Skp domain"/>
    <property type="match status" value="1"/>
</dbReference>
<evidence type="ECO:0000256" key="4">
    <source>
        <dbReference type="SAM" id="SignalP"/>
    </source>
</evidence>
<proteinExistence type="inferred from homology"/>
<dbReference type="PANTHER" id="PTHR35089">
    <property type="entry name" value="CHAPERONE PROTEIN SKP"/>
    <property type="match status" value="1"/>
</dbReference>
<gene>
    <name evidence="5" type="ORF">ELS83_16705</name>
</gene>
<organism evidence="5 6">
    <name type="scientific">Marinifilum caeruleilacunae</name>
    <dbReference type="NCBI Taxonomy" id="2499076"/>
    <lineage>
        <taxon>Bacteria</taxon>
        <taxon>Pseudomonadati</taxon>
        <taxon>Bacteroidota</taxon>
        <taxon>Bacteroidia</taxon>
        <taxon>Marinilabiliales</taxon>
        <taxon>Marinifilaceae</taxon>
    </lineage>
</organism>
<feature type="coiled-coil region" evidence="3">
    <location>
        <begin position="42"/>
        <end position="73"/>
    </location>
</feature>
<accession>A0ABX1WZR2</accession>
<evidence type="ECO:0000313" key="5">
    <source>
        <dbReference type="EMBL" id="NOU61446.1"/>
    </source>
</evidence>
<dbReference type="EMBL" id="RZNH01000034">
    <property type="protein sequence ID" value="NOU61446.1"/>
    <property type="molecule type" value="Genomic_DNA"/>
</dbReference>